<sequence>WGRLGILHLKLFQLASTSGVEYCCRTTAWSVVLTCLNIRERCFLTRVGRVPAKQKLWDTSRLAPTHLPAAGFVQRAFLCGLAMKVSLVEERWWKGSVAAKGWFP</sequence>
<feature type="chain" id="PRO_5015114471" evidence="1">
    <location>
        <begin position="20"/>
        <end position="104"/>
    </location>
</feature>
<proteinExistence type="predicted"/>
<evidence type="ECO:0000313" key="2">
    <source>
        <dbReference type="EMBL" id="POI25348.1"/>
    </source>
</evidence>
<organism evidence="2 3">
    <name type="scientific">Bambusicola thoracicus</name>
    <name type="common">Chinese bamboo-partridge</name>
    <name type="synonym">Perdix thoracica</name>
    <dbReference type="NCBI Taxonomy" id="9083"/>
    <lineage>
        <taxon>Eukaryota</taxon>
        <taxon>Metazoa</taxon>
        <taxon>Chordata</taxon>
        <taxon>Craniata</taxon>
        <taxon>Vertebrata</taxon>
        <taxon>Euteleostomi</taxon>
        <taxon>Archelosauria</taxon>
        <taxon>Archosauria</taxon>
        <taxon>Dinosauria</taxon>
        <taxon>Saurischia</taxon>
        <taxon>Theropoda</taxon>
        <taxon>Coelurosauria</taxon>
        <taxon>Aves</taxon>
        <taxon>Neognathae</taxon>
        <taxon>Galloanserae</taxon>
        <taxon>Galliformes</taxon>
        <taxon>Phasianidae</taxon>
        <taxon>Perdicinae</taxon>
        <taxon>Bambusicola</taxon>
    </lineage>
</organism>
<keyword evidence="3" id="KW-1185">Reference proteome</keyword>
<keyword evidence="1" id="KW-0732">Signal</keyword>
<dbReference type="EMBL" id="PPHD01034843">
    <property type="protein sequence ID" value="POI25348.1"/>
    <property type="molecule type" value="Genomic_DNA"/>
</dbReference>
<evidence type="ECO:0000256" key="1">
    <source>
        <dbReference type="SAM" id="SignalP"/>
    </source>
</evidence>
<dbReference type="AlphaFoldDB" id="A0A2P4SMK5"/>
<protein>
    <submittedName>
        <fullName evidence="2">Uncharacterized protein</fullName>
    </submittedName>
</protein>
<feature type="non-terminal residue" evidence="2">
    <location>
        <position position="1"/>
    </location>
</feature>
<gene>
    <name evidence="2" type="ORF">CIB84_010899</name>
</gene>
<reference evidence="2 3" key="1">
    <citation type="submission" date="2018-01" db="EMBL/GenBank/DDBJ databases">
        <title>Comparison of the Chinese Bamboo Partridge and Red Junglefowl genome sequences highlights the importance of demography in genome evolution.</title>
        <authorList>
            <person name="Tiley G.P."/>
            <person name="Kimball R.T."/>
            <person name="Braun E.L."/>
            <person name="Burleigh J.G."/>
        </authorList>
    </citation>
    <scope>NUCLEOTIDE SEQUENCE [LARGE SCALE GENOMIC DNA]</scope>
    <source>
        <strain evidence="2">RTK389</strain>
        <tissue evidence="2">Blood</tissue>
    </source>
</reference>
<feature type="signal peptide" evidence="1">
    <location>
        <begin position="1"/>
        <end position="19"/>
    </location>
</feature>
<evidence type="ECO:0000313" key="3">
    <source>
        <dbReference type="Proteomes" id="UP000237246"/>
    </source>
</evidence>
<name>A0A2P4SMK5_BAMTH</name>
<comment type="caution">
    <text evidence="2">The sequence shown here is derived from an EMBL/GenBank/DDBJ whole genome shotgun (WGS) entry which is preliminary data.</text>
</comment>
<accession>A0A2P4SMK5</accession>
<dbReference type="Proteomes" id="UP000237246">
    <property type="component" value="Unassembled WGS sequence"/>
</dbReference>